<organism evidence="2 3">
    <name type="scientific">Flavobacterium bizetiae</name>
    <dbReference type="NCBI Taxonomy" id="2704140"/>
    <lineage>
        <taxon>Bacteria</taxon>
        <taxon>Pseudomonadati</taxon>
        <taxon>Bacteroidota</taxon>
        <taxon>Flavobacteriia</taxon>
        <taxon>Flavobacteriales</taxon>
        <taxon>Flavobacteriaceae</taxon>
        <taxon>Flavobacterium</taxon>
    </lineage>
</organism>
<evidence type="ECO:0000313" key="3">
    <source>
        <dbReference type="Proteomes" id="UP000479938"/>
    </source>
</evidence>
<feature type="transmembrane region" description="Helical" evidence="1">
    <location>
        <begin position="65"/>
        <end position="85"/>
    </location>
</feature>
<evidence type="ECO:0000313" key="2">
    <source>
        <dbReference type="EMBL" id="CAA9196154.1"/>
    </source>
</evidence>
<keyword evidence="3" id="KW-1185">Reference proteome</keyword>
<keyword evidence="1" id="KW-0472">Membrane</keyword>
<dbReference type="AlphaFoldDB" id="A0A6J4GBK8"/>
<name>A0A6J4GBK8_9FLAO</name>
<keyword evidence="1" id="KW-1133">Transmembrane helix</keyword>
<evidence type="ECO:0000256" key="1">
    <source>
        <dbReference type="SAM" id="Phobius"/>
    </source>
</evidence>
<keyword evidence="1" id="KW-0812">Transmembrane</keyword>
<dbReference type="Proteomes" id="UP000479938">
    <property type="component" value="Unassembled WGS sequence"/>
</dbReference>
<gene>
    <name evidence="2" type="ORF">FLA105534_01005</name>
</gene>
<protein>
    <submittedName>
        <fullName evidence="2">Uncharacterized protein</fullName>
    </submittedName>
</protein>
<accession>A0A6J4GBK8</accession>
<dbReference type="EMBL" id="CADCSU010000054">
    <property type="protein sequence ID" value="CAA9196154.1"/>
    <property type="molecule type" value="Genomic_DNA"/>
</dbReference>
<reference evidence="2 3" key="1">
    <citation type="submission" date="2020-02" db="EMBL/GenBank/DDBJ databases">
        <authorList>
            <person name="Criscuolo A."/>
        </authorList>
    </citation>
    <scope>NUCLEOTIDE SEQUENCE [LARGE SCALE GENOMIC DNA]</scope>
    <source>
        <strain evidence="2">CIP105534</strain>
    </source>
</reference>
<proteinExistence type="predicted"/>
<sequence>MIYFFAFATESLFMADVSAGTVAVSIAVSTLSIATSVESTYVLSAGIVSFFLHENESPIKIKRNAIFDLISVFIISFISLIINYFKISGLGF</sequence>